<sequence>MHLPTTDFFNRIIREYGYSLRELARIAINKIMGFEALFRILCYFTTVSTFKYFFNASTQSGTRTLSHRRGVPTLIHDKRFKKNWQDKFLWVNNDFMALSYPRTKRTSTMLQDSSVLKKSSLMSSRRSTSMVRIDWIASWPLVG</sequence>
<evidence type="ECO:0000313" key="1">
    <source>
        <dbReference type="EMBL" id="CAI9281482.1"/>
    </source>
</evidence>
<organism evidence="1 2">
    <name type="scientific">Lactuca saligna</name>
    <name type="common">Willowleaf lettuce</name>
    <dbReference type="NCBI Taxonomy" id="75948"/>
    <lineage>
        <taxon>Eukaryota</taxon>
        <taxon>Viridiplantae</taxon>
        <taxon>Streptophyta</taxon>
        <taxon>Embryophyta</taxon>
        <taxon>Tracheophyta</taxon>
        <taxon>Spermatophyta</taxon>
        <taxon>Magnoliopsida</taxon>
        <taxon>eudicotyledons</taxon>
        <taxon>Gunneridae</taxon>
        <taxon>Pentapetalae</taxon>
        <taxon>asterids</taxon>
        <taxon>campanulids</taxon>
        <taxon>Asterales</taxon>
        <taxon>Asteraceae</taxon>
        <taxon>Cichorioideae</taxon>
        <taxon>Cichorieae</taxon>
        <taxon>Lactucinae</taxon>
        <taxon>Lactuca</taxon>
    </lineage>
</organism>
<dbReference type="Proteomes" id="UP001177003">
    <property type="component" value="Chromosome 4"/>
</dbReference>
<name>A0AA35YX46_LACSI</name>
<dbReference type="EMBL" id="OX465080">
    <property type="protein sequence ID" value="CAI9281482.1"/>
    <property type="molecule type" value="Genomic_DNA"/>
</dbReference>
<dbReference type="AlphaFoldDB" id="A0AA35YX46"/>
<reference evidence="1" key="1">
    <citation type="submission" date="2023-04" db="EMBL/GenBank/DDBJ databases">
        <authorList>
            <person name="Vijverberg K."/>
            <person name="Xiong W."/>
            <person name="Schranz E."/>
        </authorList>
    </citation>
    <scope>NUCLEOTIDE SEQUENCE</scope>
</reference>
<protein>
    <submittedName>
        <fullName evidence="1">Uncharacterized protein</fullName>
    </submittedName>
</protein>
<gene>
    <name evidence="1" type="ORF">LSALG_LOCUS21176</name>
</gene>
<keyword evidence="2" id="KW-1185">Reference proteome</keyword>
<evidence type="ECO:0000313" key="2">
    <source>
        <dbReference type="Proteomes" id="UP001177003"/>
    </source>
</evidence>
<proteinExistence type="predicted"/>
<accession>A0AA35YX46</accession>